<dbReference type="GO" id="GO:0006281">
    <property type="term" value="P:DNA repair"/>
    <property type="evidence" value="ECO:0007669"/>
    <property type="project" value="UniProtKB-UniRule"/>
</dbReference>
<feature type="binding site" evidence="11">
    <location>
        <position position="52"/>
    </location>
    <ligand>
        <name>Mg(2+)</name>
        <dbReference type="ChEBI" id="CHEBI:18420"/>
    </ligand>
</feature>
<dbReference type="InterPro" id="IPR014428">
    <property type="entry name" value="Hjc_arc"/>
</dbReference>
<evidence type="ECO:0000256" key="3">
    <source>
        <dbReference type="ARBA" id="ARBA00022759"/>
    </source>
</evidence>
<feature type="site" description="Transition state stabilizer" evidence="11">
    <location>
        <position position="54"/>
    </location>
</feature>
<dbReference type="PANTHER" id="PTHR39651:SF1">
    <property type="entry name" value="HOLLIDAY JUNCTION RESOLVASE HJC"/>
    <property type="match status" value="1"/>
</dbReference>
<reference evidence="12 13" key="1">
    <citation type="submission" date="2018-07" db="EMBL/GenBank/DDBJ databases">
        <title>Genomic Encyclopedia of Type Strains, Phase IV (KMG-IV): sequencing the most valuable type-strain genomes for metagenomic binning, comparative biology and taxonomic classification.</title>
        <authorList>
            <person name="Goeker M."/>
        </authorList>
    </citation>
    <scope>NUCLEOTIDE SEQUENCE [LARGE SCALE GENOMIC DNA]</scope>
    <source>
        <strain evidence="12 13">DSM 7466</strain>
    </source>
</reference>
<keyword evidence="1 11" id="KW-0540">Nuclease</keyword>
<name>A0A371NC70_9EURY</name>
<keyword evidence="4 11" id="KW-0227">DNA damage</keyword>
<dbReference type="GO" id="GO:0000287">
    <property type="term" value="F:magnesium ion binding"/>
    <property type="evidence" value="ECO:0007669"/>
    <property type="project" value="UniProtKB-UniRule"/>
</dbReference>
<accession>A0A371NC70</accession>
<feature type="binding site" evidence="11">
    <location>
        <position position="9"/>
    </location>
    <ligand>
        <name>Mg(2+)</name>
        <dbReference type="ChEBI" id="CHEBI:18420"/>
    </ligand>
</feature>
<dbReference type="RefSeq" id="WP_048175813.1">
    <property type="nucleotide sequence ID" value="NZ_QREL01000001.1"/>
</dbReference>
<dbReference type="InterPro" id="IPR011335">
    <property type="entry name" value="Restrct_endonuc-II-like"/>
</dbReference>
<evidence type="ECO:0000256" key="2">
    <source>
        <dbReference type="ARBA" id="ARBA00022723"/>
    </source>
</evidence>
<dbReference type="InterPro" id="IPR002732">
    <property type="entry name" value="Hjc"/>
</dbReference>
<dbReference type="AlphaFoldDB" id="A0A371NC70"/>
<dbReference type="Proteomes" id="UP000256864">
    <property type="component" value="Unassembled WGS sequence"/>
</dbReference>
<dbReference type="GeneID" id="82297709"/>
<keyword evidence="8 11" id="KW-0233">DNA recombination</keyword>
<keyword evidence="7 11" id="KW-0238">DNA-binding</keyword>
<evidence type="ECO:0000256" key="10">
    <source>
        <dbReference type="ARBA" id="ARBA00029354"/>
    </source>
</evidence>
<comment type="subunit">
    <text evidence="11">Homodimer.</text>
</comment>
<keyword evidence="5 11" id="KW-0378">Hydrolase</keyword>
<proteinExistence type="inferred from homology"/>
<evidence type="ECO:0000256" key="4">
    <source>
        <dbReference type="ARBA" id="ARBA00022763"/>
    </source>
</evidence>
<evidence type="ECO:0000256" key="9">
    <source>
        <dbReference type="ARBA" id="ARBA00023204"/>
    </source>
</evidence>
<evidence type="ECO:0000256" key="6">
    <source>
        <dbReference type="ARBA" id="ARBA00022842"/>
    </source>
</evidence>
<dbReference type="GO" id="GO:0006310">
    <property type="term" value="P:DNA recombination"/>
    <property type="evidence" value="ECO:0007669"/>
    <property type="project" value="UniProtKB-UniRule"/>
</dbReference>
<sequence>MVKNGTRGERDLVKLLWEKGFAAMRAPASGGATKKPLPDIIAGNGEIYLAIEVKTTARERIYIDSEKIGALLRFSDIFGARPYIGIKFRYRDWIFLSPGDLELTPSSNYRLDLDIALERGRDLDEVTGNDRQTRLR</sequence>
<keyword evidence="9 11" id="KW-0234">DNA repair</keyword>
<evidence type="ECO:0000256" key="7">
    <source>
        <dbReference type="ARBA" id="ARBA00023125"/>
    </source>
</evidence>
<comment type="similarity">
    <text evidence="11">Belongs to the Holliday junction resolvase Hjc family.</text>
</comment>
<dbReference type="PIRSF" id="PIRSF004985">
    <property type="entry name" value="Hlld_jn_rslvs_ar"/>
    <property type="match status" value="1"/>
</dbReference>
<evidence type="ECO:0000256" key="5">
    <source>
        <dbReference type="ARBA" id="ARBA00022801"/>
    </source>
</evidence>
<gene>
    <name evidence="11" type="primary">hjc</name>
    <name evidence="12" type="ORF">C7452_0114</name>
</gene>
<keyword evidence="13" id="KW-1185">Reference proteome</keyword>
<dbReference type="EC" id="3.1.21.10" evidence="11"/>
<dbReference type="CDD" id="cd00523">
    <property type="entry name" value="Holliday_junction_resolvase"/>
    <property type="match status" value="1"/>
</dbReference>
<dbReference type="PANTHER" id="PTHR39651">
    <property type="entry name" value="HOLLIDAY JUNCTION RESOLVASE HJC"/>
    <property type="match status" value="1"/>
</dbReference>
<dbReference type="Gene3D" id="3.40.1350.10">
    <property type="match status" value="1"/>
</dbReference>
<dbReference type="GO" id="GO:0003677">
    <property type="term" value="F:DNA binding"/>
    <property type="evidence" value="ECO:0007669"/>
    <property type="project" value="UniProtKB-KW"/>
</dbReference>
<dbReference type="Pfam" id="PF01870">
    <property type="entry name" value="Hjc"/>
    <property type="match status" value="1"/>
</dbReference>
<comment type="catalytic activity">
    <reaction evidence="10 11">
        <text>Endonucleolytic cleavage at a junction such as a reciprocal single-stranded crossover between two homologous DNA duplexes (Holliday junction).</text>
        <dbReference type="EC" id="3.1.21.10"/>
    </reaction>
</comment>
<protein>
    <recommendedName>
        <fullName evidence="11">Crossover junction endodeoxyribonuclease Hjc</fullName>
        <shortName evidence="11">Hjc</shortName>
        <ecNumber evidence="11">3.1.21.10</ecNumber>
    </recommendedName>
    <alternativeName>
        <fullName evidence="11">Holliday junction resolvase Hjc</fullName>
    </alternativeName>
</protein>
<comment type="cofactor">
    <cofactor evidence="11">
        <name>Mg(2+)</name>
        <dbReference type="ChEBI" id="CHEBI:18420"/>
    </cofactor>
    <text evidence="11">Binds 1 Mg(2+) ion per subunit.</text>
</comment>
<comment type="caution">
    <text evidence="12">The sequence shown here is derived from an EMBL/GenBank/DDBJ whole genome shotgun (WGS) entry which is preliminary data.</text>
</comment>
<dbReference type="HAMAP" id="MF_01490">
    <property type="entry name" value="HJ_Resolv_Hjc"/>
    <property type="match status" value="1"/>
</dbReference>
<evidence type="ECO:0000256" key="8">
    <source>
        <dbReference type="ARBA" id="ARBA00023172"/>
    </source>
</evidence>
<evidence type="ECO:0000256" key="1">
    <source>
        <dbReference type="ARBA" id="ARBA00022722"/>
    </source>
</evidence>
<dbReference type="EMBL" id="QREL01000001">
    <property type="protein sequence ID" value="REE28117.1"/>
    <property type="molecule type" value="Genomic_DNA"/>
</dbReference>
<dbReference type="SUPFAM" id="SSF52980">
    <property type="entry name" value="Restriction endonuclease-like"/>
    <property type="match status" value="1"/>
</dbReference>
<comment type="function">
    <text evidence="11">A structure-specific endonuclease that resolves Holliday junction (HJ) intermediates during genetic recombination. Cleaves 4-way DNA junctions introducing paired nicks in opposing strands, leaving a 5'-terminal phosphate and a 3'-terminal hydroxyl group that are subsequently ligated to produce recombinant products.</text>
</comment>
<evidence type="ECO:0000256" key="11">
    <source>
        <dbReference type="HAMAP-Rule" id="MF_01490"/>
    </source>
</evidence>
<keyword evidence="2 11" id="KW-0479">Metal-binding</keyword>
<feature type="active site" evidence="11">
    <location>
        <position position="29"/>
    </location>
</feature>
<dbReference type="GO" id="GO:0008821">
    <property type="term" value="F:crossover junction DNA endonuclease activity"/>
    <property type="evidence" value="ECO:0007669"/>
    <property type="project" value="UniProtKB-UniRule"/>
</dbReference>
<keyword evidence="3 11" id="KW-0255">Endonuclease</keyword>
<dbReference type="InterPro" id="IPR011856">
    <property type="entry name" value="tRNA_endonuc-like_dom_sf"/>
</dbReference>
<dbReference type="NCBIfam" id="NF040854">
    <property type="entry name" value="Hol_resolv_Hjc"/>
    <property type="match status" value="1"/>
</dbReference>
<keyword evidence="6 11" id="KW-0460">Magnesium</keyword>
<evidence type="ECO:0000313" key="13">
    <source>
        <dbReference type="Proteomes" id="UP000256864"/>
    </source>
</evidence>
<feature type="binding site" evidence="11">
    <location>
        <position position="39"/>
    </location>
    <ligand>
        <name>Mg(2+)</name>
        <dbReference type="ChEBI" id="CHEBI:18420"/>
    </ligand>
</feature>
<evidence type="ECO:0000313" key="12">
    <source>
        <dbReference type="EMBL" id="REE28117.1"/>
    </source>
</evidence>
<organism evidence="12 13">
    <name type="scientific">Methanothermobacter defluvii</name>
    <dbReference type="NCBI Taxonomy" id="49339"/>
    <lineage>
        <taxon>Archaea</taxon>
        <taxon>Methanobacteriati</taxon>
        <taxon>Methanobacteriota</taxon>
        <taxon>Methanomada group</taxon>
        <taxon>Methanobacteria</taxon>
        <taxon>Methanobacteriales</taxon>
        <taxon>Methanobacteriaceae</taxon>
        <taxon>Methanothermobacter</taxon>
    </lineage>
</organism>